<organism evidence="2 4">
    <name type="scientific">Dracunculus medinensis</name>
    <name type="common">Guinea worm</name>
    <dbReference type="NCBI Taxonomy" id="318479"/>
    <lineage>
        <taxon>Eukaryota</taxon>
        <taxon>Metazoa</taxon>
        <taxon>Ecdysozoa</taxon>
        <taxon>Nematoda</taxon>
        <taxon>Chromadorea</taxon>
        <taxon>Rhabditida</taxon>
        <taxon>Spirurina</taxon>
        <taxon>Dracunculoidea</taxon>
        <taxon>Dracunculidae</taxon>
        <taxon>Dracunculus</taxon>
    </lineage>
</organism>
<dbReference type="Proteomes" id="UP000038040">
    <property type="component" value="Unplaced"/>
</dbReference>
<reference evidence="1 3" key="2">
    <citation type="submission" date="2018-11" db="EMBL/GenBank/DDBJ databases">
        <authorList>
            <consortium name="Pathogen Informatics"/>
        </authorList>
    </citation>
    <scope>NUCLEOTIDE SEQUENCE [LARGE SCALE GENOMIC DNA]</scope>
</reference>
<accession>A0A158Q4P8</accession>
<dbReference type="AlphaFoldDB" id="A0A158Q4P8"/>
<sequence length="386" mass="44168">MKNDEGFFANELEYTKIIPKNYTPKFKIVFYERFTRHSLIDNNNMPLYAFVYCTFDCYSLQLKTERGMLPPGQWELPFIAYQNIHFISTQLDSTQIASLLLDSNMVNGDWNIRVIGNSGVDNDEFPPRKAVWCNAWSKNMVWFIICQKNVNEQQQLISVNIEAPYDAKNFSLRIDDNLNALLHCDWNDKSAVFFKFTKNLLILKDTIDGIENEEQNEIVASDENELYIAAVSSNECISRILAGSTIIKCFACRKATTIPPWGLPINFGLRVNSSSISDAIDSLENARRLSISNIRQRCKIAKDVSKNCEQHANEILKNFEQTIIERIATVLIAVPLAKKIQIELWKACDAVSKSEKQITKAADQVITDLEKKINEIAIDEQLKVKF</sequence>
<dbReference type="EMBL" id="UYYG01001177">
    <property type="protein sequence ID" value="VDN59167.1"/>
    <property type="molecule type" value="Genomic_DNA"/>
</dbReference>
<dbReference type="WBParaSite" id="DME_0000534101-mRNA-1">
    <property type="protein sequence ID" value="DME_0000534101-mRNA-1"/>
    <property type="gene ID" value="DME_0000534101"/>
</dbReference>
<reference evidence="4" key="1">
    <citation type="submission" date="2016-04" db="UniProtKB">
        <authorList>
            <consortium name="WormBaseParasite"/>
        </authorList>
    </citation>
    <scope>IDENTIFICATION</scope>
</reference>
<protein>
    <submittedName>
        <fullName evidence="1 4">Uncharacterized protein</fullName>
    </submittedName>
</protein>
<dbReference type="Proteomes" id="UP000274756">
    <property type="component" value="Unassembled WGS sequence"/>
</dbReference>
<dbReference type="OrthoDB" id="5875349at2759"/>
<evidence type="ECO:0000313" key="4">
    <source>
        <dbReference type="WBParaSite" id="DME_0000534101-mRNA-1"/>
    </source>
</evidence>
<evidence type="ECO:0000313" key="2">
    <source>
        <dbReference type="Proteomes" id="UP000038040"/>
    </source>
</evidence>
<evidence type="ECO:0000313" key="3">
    <source>
        <dbReference type="Proteomes" id="UP000274756"/>
    </source>
</evidence>
<evidence type="ECO:0000313" key="1">
    <source>
        <dbReference type="EMBL" id="VDN59167.1"/>
    </source>
</evidence>
<dbReference type="STRING" id="318479.A0A158Q4P8"/>
<keyword evidence="3" id="KW-1185">Reference proteome</keyword>
<gene>
    <name evidence="1" type="ORF">DME_LOCUS9140</name>
</gene>
<name>A0A158Q4P8_DRAME</name>
<proteinExistence type="predicted"/>